<organism evidence="5 6">
    <name type="scientific">Sorangium cellulosum</name>
    <name type="common">Polyangium cellulosum</name>
    <dbReference type="NCBI Taxonomy" id="56"/>
    <lineage>
        <taxon>Bacteria</taxon>
        <taxon>Pseudomonadati</taxon>
        <taxon>Myxococcota</taxon>
        <taxon>Polyangia</taxon>
        <taxon>Polyangiales</taxon>
        <taxon>Polyangiaceae</taxon>
        <taxon>Sorangium</taxon>
    </lineage>
</organism>
<feature type="domain" description="AB hydrolase-1" evidence="4">
    <location>
        <begin position="57"/>
        <end position="183"/>
    </location>
</feature>
<dbReference type="Gene3D" id="3.40.50.1820">
    <property type="entry name" value="alpha/beta hydrolase"/>
    <property type="match status" value="1"/>
</dbReference>
<evidence type="ECO:0000259" key="4">
    <source>
        <dbReference type="Pfam" id="PF00561"/>
    </source>
</evidence>
<evidence type="ECO:0000256" key="1">
    <source>
        <dbReference type="ARBA" id="ARBA00022801"/>
    </source>
</evidence>
<evidence type="ECO:0000313" key="6">
    <source>
        <dbReference type="Proteomes" id="UP000295497"/>
    </source>
</evidence>
<dbReference type="InterPro" id="IPR029058">
    <property type="entry name" value="AB_hydrolase_fold"/>
</dbReference>
<gene>
    <name evidence="5" type="ORF">SOCE836_060500</name>
</gene>
<dbReference type="InterPro" id="IPR016986">
    <property type="entry name" value="UCP031982_abhydr"/>
</dbReference>
<dbReference type="PIRSF" id="PIRSF031982">
    <property type="entry name" value="UCP031982_abhydr"/>
    <property type="match status" value="1"/>
</dbReference>
<dbReference type="GO" id="GO:0016042">
    <property type="term" value="P:lipid catabolic process"/>
    <property type="evidence" value="ECO:0007669"/>
    <property type="project" value="UniProtKB-KW"/>
</dbReference>
<dbReference type="Proteomes" id="UP000295497">
    <property type="component" value="Chromosome"/>
</dbReference>
<protein>
    <recommendedName>
        <fullName evidence="4">AB hydrolase-1 domain-containing protein</fullName>
    </recommendedName>
</protein>
<keyword evidence="3" id="KW-0443">Lipid metabolism</keyword>
<name>A0A4P2QW98_SORCE</name>
<dbReference type="EMBL" id="CP012672">
    <property type="protein sequence ID" value="AUX33883.1"/>
    <property type="molecule type" value="Genomic_DNA"/>
</dbReference>
<dbReference type="PANTHER" id="PTHR10272:SF0">
    <property type="entry name" value="PLATELET-ACTIVATING FACTOR ACETYLHYDROLASE"/>
    <property type="match status" value="1"/>
</dbReference>
<dbReference type="GO" id="GO:0003847">
    <property type="term" value="F:1-alkyl-2-acetylglycerophosphocholine esterase activity"/>
    <property type="evidence" value="ECO:0007669"/>
    <property type="project" value="TreeGrafter"/>
</dbReference>
<dbReference type="PANTHER" id="PTHR10272">
    <property type="entry name" value="PLATELET-ACTIVATING FACTOR ACETYLHYDROLASE"/>
    <property type="match status" value="1"/>
</dbReference>
<dbReference type="AlphaFoldDB" id="A0A4P2QW98"/>
<dbReference type="SUPFAM" id="SSF53474">
    <property type="entry name" value="alpha/beta-Hydrolases"/>
    <property type="match status" value="1"/>
</dbReference>
<evidence type="ECO:0000256" key="2">
    <source>
        <dbReference type="ARBA" id="ARBA00022963"/>
    </source>
</evidence>
<reference evidence="5 6" key="1">
    <citation type="submission" date="2015-09" db="EMBL/GenBank/DDBJ databases">
        <title>Sorangium comparison.</title>
        <authorList>
            <person name="Zaburannyi N."/>
            <person name="Bunk B."/>
            <person name="Overmann J."/>
            <person name="Mueller R."/>
        </authorList>
    </citation>
    <scope>NUCLEOTIDE SEQUENCE [LARGE SCALE GENOMIC DNA]</scope>
    <source>
        <strain evidence="5 6">So ce836</strain>
    </source>
</reference>
<keyword evidence="1" id="KW-0378">Hydrolase</keyword>
<proteinExistence type="predicted"/>
<accession>A0A4P2QW98</accession>
<evidence type="ECO:0000256" key="3">
    <source>
        <dbReference type="ARBA" id="ARBA00023098"/>
    </source>
</evidence>
<evidence type="ECO:0000313" key="5">
    <source>
        <dbReference type="EMBL" id="AUX33883.1"/>
    </source>
</evidence>
<keyword evidence="2" id="KW-0442">Lipid degradation</keyword>
<sequence length="288" mass="31299">MSRFVGSRSLVVRDEAKDLSFPVLLMYPTRVPAEIVAMGPYSLEVAPNAPVDGGALPLVVLSHGGGSSPFVYRTLASHLAQSGYVVAMPEHPGDNRNDRSRSETLENLRDRPRHLRLAIDAVASDAEIGPRLGEDGVAVIGHSMGGYTALAVAGGQPFAGYGQKIEVTKDPRVKALVLMAPATGWFGLNDALKDVTAPILLLVAEHDRMTPRWQGQLVLDLVPDRAQVTFEVVENAGHHSFLSPFPPQMRTPGFLPACDPAGFDREAFHRKLPQDVRAFLDRIWSRRG</sequence>
<dbReference type="Pfam" id="PF00561">
    <property type="entry name" value="Abhydrolase_1"/>
    <property type="match status" value="1"/>
</dbReference>
<dbReference type="InterPro" id="IPR000073">
    <property type="entry name" value="AB_hydrolase_1"/>
</dbReference>